<accession>A0A0F9D0J3</accession>
<proteinExistence type="predicted"/>
<comment type="caution">
    <text evidence="1">The sequence shown here is derived from an EMBL/GenBank/DDBJ whole genome shotgun (WGS) entry which is preliminary data.</text>
</comment>
<organism evidence="1">
    <name type="scientific">marine sediment metagenome</name>
    <dbReference type="NCBI Taxonomy" id="412755"/>
    <lineage>
        <taxon>unclassified sequences</taxon>
        <taxon>metagenomes</taxon>
        <taxon>ecological metagenomes</taxon>
    </lineage>
</organism>
<dbReference type="EMBL" id="LAZR01041695">
    <property type="protein sequence ID" value="KKL11346.1"/>
    <property type="molecule type" value="Genomic_DNA"/>
</dbReference>
<reference evidence="1" key="1">
    <citation type="journal article" date="2015" name="Nature">
        <title>Complex archaea that bridge the gap between prokaryotes and eukaryotes.</title>
        <authorList>
            <person name="Spang A."/>
            <person name="Saw J.H."/>
            <person name="Jorgensen S.L."/>
            <person name="Zaremba-Niedzwiedzka K."/>
            <person name="Martijn J."/>
            <person name="Lind A.E."/>
            <person name="van Eijk R."/>
            <person name="Schleper C."/>
            <person name="Guy L."/>
            <person name="Ettema T.J."/>
        </authorList>
    </citation>
    <scope>NUCLEOTIDE SEQUENCE</scope>
</reference>
<protein>
    <submittedName>
        <fullName evidence="1">Uncharacterized protein</fullName>
    </submittedName>
</protein>
<gene>
    <name evidence="1" type="ORF">LCGC14_2546730</name>
</gene>
<dbReference type="AlphaFoldDB" id="A0A0F9D0J3"/>
<name>A0A0F9D0J3_9ZZZZ</name>
<evidence type="ECO:0000313" key="1">
    <source>
        <dbReference type="EMBL" id="KKL11346.1"/>
    </source>
</evidence>
<sequence>MRNIETTFGTDMAEIEKKWCAICEEDKPLFRLEHFKCLKYENNLLVHLIIKPVNGFICEDCGEAMLNSIIASKLMRRGLELKN</sequence>